<dbReference type="Proteomes" id="UP000011668">
    <property type="component" value="Unassembled WGS sequence"/>
</dbReference>
<dbReference type="Gene3D" id="3.40.50.150">
    <property type="entry name" value="Vaccinia Virus protein VP39"/>
    <property type="match status" value="1"/>
</dbReference>
<dbReference type="EMBL" id="AFRT01000486">
    <property type="protein sequence ID" value="ELU43762.1"/>
    <property type="molecule type" value="Genomic_DNA"/>
</dbReference>
<accession>L8X3R7</accession>
<sequence>MSQAGSHSHARTENSTGYHTHGHHAHGHHATGGLKEANRQYFDGLAHSHEGYENIPIAQPMADKACAAILEAFSFDKSQTVVMDFACGVGGFFANTAFPRPQSVDISSKSADFYNERAAKQGVPPDQMKAICVDLSERGKAEEDVFGGIEFDVIVVGNVCSAAYHHFDDINQMTKVLASYLKPGTGVLIVIDIKESPEAANSLSSHSHVVAYTGGFNEEMIRSAFVNEGGLQEFSFKPAFQMNWHGSDVDLFIAKGVRPSS</sequence>
<dbReference type="AlphaFoldDB" id="L8X3R7"/>
<evidence type="ECO:0000313" key="2">
    <source>
        <dbReference type="EMBL" id="ELU43762.1"/>
    </source>
</evidence>
<feature type="region of interest" description="Disordered" evidence="1">
    <location>
        <begin position="1"/>
        <end position="32"/>
    </location>
</feature>
<dbReference type="HOGENOM" id="CLU_037990_1_1_1"/>
<dbReference type="SUPFAM" id="SSF53335">
    <property type="entry name" value="S-adenosyl-L-methionine-dependent methyltransferases"/>
    <property type="match status" value="1"/>
</dbReference>
<organism evidence="2 3">
    <name type="scientific">Thanatephorus cucumeris (strain AG1-IA)</name>
    <name type="common">Rice sheath blight fungus</name>
    <name type="synonym">Rhizoctonia solani</name>
    <dbReference type="NCBI Taxonomy" id="983506"/>
    <lineage>
        <taxon>Eukaryota</taxon>
        <taxon>Fungi</taxon>
        <taxon>Dikarya</taxon>
        <taxon>Basidiomycota</taxon>
        <taxon>Agaricomycotina</taxon>
        <taxon>Agaricomycetes</taxon>
        <taxon>Cantharellales</taxon>
        <taxon>Ceratobasidiaceae</taxon>
        <taxon>Rhizoctonia</taxon>
        <taxon>Rhizoctonia solani AG-1</taxon>
    </lineage>
</organism>
<name>L8X3R7_THACA</name>
<keyword evidence="2" id="KW-0808">Transferase</keyword>
<proteinExistence type="predicted"/>
<comment type="caution">
    <text evidence="2">The sequence shown here is derived from an EMBL/GenBank/DDBJ whole genome shotgun (WGS) entry which is preliminary data.</text>
</comment>
<gene>
    <name evidence="2" type="ORF">AG1IA_02206</name>
</gene>
<protein>
    <submittedName>
        <fullName evidence="2">Methyltransferase domain-containing protein</fullName>
    </submittedName>
</protein>
<dbReference type="OMA" id="EQNFDAP"/>
<dbReference type="InterPro" id="IPR029063">
    <property type="entry name" value="SAM-dependent_MTases_sf"/>
</dbReference>
<keyword evidence="2" id="KW-0489">Methyltransferase</keyword>
<dbReference type="OrthoDB" id="3647at2759"/>
<reference evidence="2 3" key="1">
    <citation type="journal article" date="2013" name="Nat. Commun.">
        <title>The evolution and pathogenic mechanisms of the rice sheath blight pathogen.</title>
        <authorList>
            <person name="Zheng A."/>
            <person name="Lin R."/>
            <person name="Xu L."/>
            <person name="Qin P."/>
            <person name="Tang C."/>
            <person name="Ai P."/>
            <person name="Zhang D."/>
            <person name="Liu Y."/>
            <person name="Sun Z."/>
            <person name="Feng H."/>
            <person name="Wang Y."/>
            <person name="Chen Y."/>
            <person name="Liang X."/>
            <person name="Fu R."/>
            <person name="Li Q."/>
            <person name="Zhang J."/>
            <person name="Yu X."/>
            <person name="Xie Z."/>
            <person name="Ding L."/>
            <person name="Guan P."/>
            <person name="Tang J."/>
            <person name="Liang Y."/>
            <person name="Wang S."/>
            <person name="Deng Q."/>
            <person name="Li S."/>
            <person name="Zhu J."/>
            <person name="Wang L."/>
            <person name="Liu H."/>
            <person name="Li P."/>
        </authorList>
    </citation>
    <scope>NUCLEOTIDE SEQUENCE [LARGE SCALE GENOMIC DNA]</scope>
    <source>
        <strain evidence="3">AG-1 IA</strain>
    </source>
</reference>
<evidence type="ECO:0000256" key="1">
    <source>
        <dbReference type="SAM" id="MobiDB-lite"/>
    </source>
</evidence>
<keyword evidence="3" id="KW-1185">Reference proteome</keyword>
<dbReference type="STRING" id="983506.L8X3R7"/>
<evidence type="ECO:0000313" key="3">
    <source>
        <dbReference type="Proteomes" id="UP000011668"/>
    </source>
</evidence>
<dbReference type="GO" id="GO:0008168">
    <property type="term" value="F:methyltransferase activity"/>
    <property type="evidence" value="ECO:0007669"/>
    <property type="project" value="UniProtKB-KW"/>
</dbReference>
<dbReference type="GO" id="GO:0032259">
    <property type="term" value="P:methylation"/>
    <property type="evidence" value="ECO:0007669"/>
    <property type="project" value="UniProtKB-KW"/>
</dbReference>
<dbReference type="CDD" id="cd02440">
    <property type="entry name" value="AdoMet_MTases"/>
    <property type="match status" value="1"/>
</dbReference>
<feature type="compositionally biased region" description="Basic residues" evidence="1">
    <location>
        <begin position="20"/>
        <end position="29"/>
    </location>
</feature>